<evidence type="ECO:0000313" key="3">
    <source>
        <dbReference type="Proteomes" id="UP001597282"/>
    </source>
</evidence>
<organism evidence="2 3">
    <name type="scientific">Kroppenstedtia sanguinis</name>
    <dbReference type="NCBI Taxonomy" id="1380684"/>
    <lineage>
        <taxon>Bacteria</taxon>
        <taxon>Bacillati</taxon>
        <taxon>Bacillota</taxon>
        <taxon>Bacilli</taxon>
        <taxon>Bacillales</taxon>
        <taxon>Thermoactinomycetaceae</taxon>
        <taxon>Kroppenstedtia</taxon>
    </lineage>
</organism>
<feature type="transmembrane region" description="Helical" evidence="1">
    <location>
        <begin position="21"/>
        <end position="43"/>
    </location>
</feature>
<keyword evidence="1" id="KW-0472">Membrane</keyword>
<gene>
    <name evidence="2" type="ORF">ACFQ4Y_15925</name>
</gene>
<sequence>MKIDLSEVSSVRQTSKSSGCLLILGLPLPLPLPLIIYSVYTLLA</sequence>
<name>A0ABW4CE57_9BACL</name>
<evidence type="ECO:0000313" key="2">
    <source>
        <dbReference type="EMBL" id="MFD1428391.1"/>
    </source>
</evidence>
<evidence type="ECO:0000256" key="1">
    <source>
        <dbReference type="SAM" id="Phobius"/>
    </source>
</evidence>
<keyword evidence="3" id="KW-1185">Reference proteome</keyword>
<proteinExistence type="predicted"/>
<keyword evidence="1" id="KW-0812">Transmembrane</keyword>
<comment type="caution">
    <text evidence="2">The sequence shown here is derived from an EMBL/GenBank/DDBJ whole genome shotgun (WGS) entry which is preliminary data.</text>
</comment>
<accession>A0ABW4CE57</accession>
<keyword evidence="1" id="KW-1133">Transmembrane helix</keyword>
<dbReference type="Proteomes" id="UP001597282">
    <property type="component" value="Unassembled WGS sequence"/>
</dbReference>
<protein>
    <submittedName>
        <fullName evidence="2">Uncharacterized protein</fullName>
    </submittedName>
</protein>
<reference evidence="3" key="1">
    <citation type="journal article" date="2019" name="Int. J. Syst. Evol. Microbiol.">
        <title>The Global Catalogue of Microorganisms (GCM) 10K type strain sequencing project: providing services to taxonomists for standard genome sequencing and annotation.</title>
        <authorList>
            <consortium name="The Broad Institute Genomics Platform"/>
            <consortium name="The Broad Institute Genome Sequencing Center for Infectious Disease"/>
            <person name="Wu L."/>
            <person name="Ma J."/>
        </authorList>
    </citation>
    <scope>NUCLEOTIDE SEQUENCE [LARGE SCALE GENOMIC DNA]</scope>
    <source>
        <strain evidence="3">S1</strain>
    </source>
</reference>
<dbReference type="EMBL" id="JBHTNU010000022">
    <property type="protein sequence ID" value="MFD1428391.1"/>
    <property type="molecule type" value="Genomic_DNA"/>
</dbReference>